<evidence type="ECO:0000256" key="3">
    <source>
        <dbReference type="ARBA" id="ARBA00012929"/>
    </source>
</evidence>
<protein>
    <recommendedName>
        <fullName evidence="4 6">dTDP-4-dehydrorhamnose reductase</fullName>
        <ecNumber evidence="3 6">1.1.1.133</ecNumber>
    </recommendedName>
</protein>
<comment type="catalytic activity">
    <reaction evidence="5">
        <text>dTDP-beta-L-rhamnose + NADP(+) = dTDP-4-dehydro-beta-L-rhamnose + NADPH + H(+)</text>
        <dbReference type="Rhea" id="RHEA:21796"/>
        <dbReference type="ChEBI" id="CHEBI:15378"/>
        <dbReference type="ChEBI" id="CHEBI:57510"/>
        <dbReference type="ChEBI" id="CHEBI:57783"/>
        <dbReference type="ChEBI" id="CHEBI:58349"/>
        <dbReference type="ChEBI" id="CHEBI:62830"/>
        <dbReference type="EC" id="1.1.1.133"/>
    </reaction>
</comment>
<dbReference type="Gene3D" id="3.90.25.10">
    <property type="entry name" value="UDP-galactose 4-epimerase, domain 1"/>
    <property type="match status" value="1"/>
</dbReference>
<dbReference type="InterPro" id="IPR005913">
    <property type="entry name" value="dTDP_dehydrorham_reduct"/>
</dbReference>
<dbReference type="EC" id="1.1.1.133" evidence="3 6"/>
<evidence type="ECO:0000256" key="6">
    <source>
        <dbReference type="RuleBase" id="RU364082"/>
    </source>
</evidence>
<dbReference type="SUPFAM" id="SSF51735">
    <property type="entry name" value="NAD(P)-binding Rossmann-fold domains"/>
    <property type="match status" value="1"/>
</dbReference>
<evidence type="ECO:0000313" key="8">
    <source>
        <dbReference type="EMBL" id="MBF9219577.1"/>
    </source>
</evidence>
<keyword evidence="6" id="KW-0560">Oxidoreductase</keyword>
<evidence type="ECO:0000256" key="1">
    <source>
        <dbReference type="ARBA" id="ARBA00004781"/>
    </source>
</evidence>
<evidence type="ECO:0000256" key="2">
    <source>
        <dbReference type="ARBA" id="ARBA00010944"/>
    </source>
</evidence>
<dbReference type="Pfam" id="PF04321">
    <property type="entry name" value="RmlD_sub_bind"/>
    <property type="match status" value="1"/>
</dbReference>
<evidence type="ECO:0000256" key="4">
    <source>
        <dbReference type="ARBA" id="ARBA00017099"/>
    </source>
</evidence>
<evidence type="ECO:0000313" key="9">
    <source>
        <dbReference type="Proteomes" id="UP000618931"/>
    </source>
</evidence>
<comment type="function">
    <text evidence="6">Catalyzes the reduction of dTDP-6-deoxy-L-lyxo-4-hexulose to yield dTDP-L-rhamnose.</text>
</comment>
<dbReference type="EMBL" id="JADQDM010000001">
    <property type="protein sequence ID" value="MBF9219577.1"/>
    <property type="molecule type" value="Genomic_DNA"/>
</dbReference>
<proteinExistence type="inferred from homology"/>
<dbReference type="InterPro" id="IPR036291">
    <property type="entry name" value="NAD(P)-bd_dom_sf"/>
</dbReference>
<name>A0ABS0HY45_9BACT</name>
<dbReference type="InterPro" id="IPR029903">
    <property type="entry name" value="RmlD-like-bd"/>
</dbReference>
<dbReference type="CDD" id="cd05254">
    <property type="entry name" value="dTDP_HR_like_SDR_e"/>
    <property type="match status" value="1"/>
</dbReference>
<gene>
    <name evidence="8" type="ORF">I2H31_00560</name>
</gene>
<organism evidence="8 9">
    <name type="scientific">Hymenobacter ruricola</name>
    <dbReference type="NCBI Taxonomy" id="2791023"/>
    <lineage>
        <taxon>Bacteria</taxon>
        <taxon>Pseudomonadati</taxon>
        <taxon>Bacteroidota</taxon>
        <taxon>Cytophagia</taxon>
        <taxon>Cytophagales</taxon>
        <taxon>Hymenobacteraceae</taxon>
        <taxon>Hymenobacter</taxon>
    </lineage>
</organism>
<sequence>MRPDFVPAHIADQDIRPLLIAGAHGTLGRAFGRICHTRGLVVAELGRAGLDITSLVSVEKTLDALRPWAVVNAAGYVRVDEAESNAGDCFRENATGPSVLATACAARNLPFLTFSSDLVFDGQQDEPYVESSKANPLNVYGRSKLAAEQRVLAVHPQALVVRTSAFFSAWDEFNFVHFALQAARSGQDFEAADDVRISPTYVPDLVNASLDLLLDEANGIWHVTNDGACTWAELAHMAAEHAGRSPDFVVPRPMADFGLPAARPLQSVLVSERGMVLPSLEDALGRCVGELERYFA</sequence>
<evidence type="ECO:0000256" key="5">
    <source>
        <dbReference type="ARBA" id="ARBA00048200"/>
    </source>
</evidence>
<dbReference type="RefSeq" id="WP_196291049.1">
    <property type="nucleotide sequence ID" value="NZ_JADQDM010000001.1"/>
</dbReference>
<accession>A0ABS0HY45</accession>
<dbReference type="Proteomes" id="UP000618931">
    <property type="component" value="Unassembled WGS sequence"/>
</dbReference>
<comment type="similarity">
    <text evidence="2 6">Belongs to the dTDP-4-dehydrorhamnose reductase family.</text>
</comment>
<dbReference type="Gene3D" id="3.40.50.720">
    <property type="entry name" value="NAD(P)-binding Rossmann-like Domain"/>
    <property type="match status" value="1"/>
</dbReference>
<reference evidence="8 9" key="1">
    <citation type="submission" date="2020-11" db="EMBL/GenBank/DDBJ databases">
        <authorList>
            <person name="Kim M.K."/>
        </authorList>
    </citation>
    <scope>NUCLEOTIDE SEQUENCE [LARGE SCALE GENOMIC DNA]</scope>
    <source>
        <strain evidence="8 9">BT662</strain>
    </source>
</reference>
<keyword evidence="9" id="KW-1185">Reference proteome</keyword>
<comment type="pathway">
    <text evidence="1 6">Carbohydrate biosynthesis; dTDP-L-rhamnose biosynthesis.</text>
</comment>
<keyword evidence="6" id="KW-0521">NADP</keyword>
<comment type="caution">
    <text evidence="8">The sequence shown here is derived from an EMBL/GenBank/DDBJ whole genome shotgun (WGS) entry which is preliminary data.</text>
</comment>
<feature type="domain" description="RmlD-like substrate binding" evidence="7">
    <location>
        <begin position="18"/>
        <end position="273"/>
    </location>
</feature>
<dbReference type="PANTHER" id="PTHR10491">
    <property type="entry name" value="DTDP-4-DEHYDRORHAMNOSE REDUCTASE"/>
    <property type="match status" value="1"/>
</dbReference>
<evidence type="ECO:0000259" key="7">
    <source>
        <dbReference type="Pfam" id="PF04321"/>
    </source>
</evidence>
<dbReference type="PANTHER" id="PTHR10491:SF4">
    <property type="entry name" value="METHIONINE ADENOSYLTRANSFERASE 2 SUBUNIT BETA"/>
    <property type="match status" value="1"/>
</dbReference>